<feature type="transmembrane region" description="Helical" evidence="7">
    <location>
        <begin position="327"/>
        <end position="349"/>
    </location>
</feature>
<evidence type="ECO:0000313" key="10">
    <source>
        <dbReference type="Proteomes" id="UP001552427"/>
    </source>
</evidence>
<dbReference type="Gene3D" id="1.20.1250.20">
    <property type="entry name" value="MFS general substrate transporter like domains"/>
    <property type="match status" value="1"/>
</dbReference>
<dbReference type="InterPro" id="IPR011701">
    <property type="entry name" value="MFS"/>
</dbReference>
<feature type="domain" description="Major facilitator superfamily (MFS) profile" evidence="8">
    <location>
        <begin position="16"/>
        <end position="413"/>
    </location>
</feature>
<reference evidence="9 10" key="1">
    <citation type="submission" date="2024-06" db="EMBL/GenBank/DDBJ databases">
        <title>The Natural Products Discovery Center: Release of the First 8490 Sequenced Strains for Exploring Actinobacteria Biosynthetic Diversity.</title>
        <authorList>
            <person name="Kalkreuter E."/>
            <person name="Kautsar S.A."/>
            <person name="Yang D."/>
            <person name="Bader C.D."/>
            <person name="Teijaro C.N."/>
            <person name="Fluegel L."/>
            <person name="Davis C.M."/>
            <person name="Simpson J.R."/>
            <person name="Lauterbach L."/>
            <person name="Steele A.D."/>
            <person name="Gui C."/>
            <person name="Meng S."/>
            <person name="Li G."/>
            <person name="Viehrig K."/>
            <person name="Ye F."/>
            <person name="Su P."/>
            <person name="Kiefer A.F."/>
            <person name="Nichols A."/>
            <person name="Cepeda A.J."/>
            <person name="Yan W."/>
            <person name="Fan B."/>
            <person name="Jiang Y."/>
            <person name="Adhikari A."/>
            <person name="Zheng C.-J."/>
            <person name="Schuster L."/>
            <person name="Cowan T.M."/>
            <person name="Smanski M.J."/>
            <person name="Chevrette M.G."/>
            <person name="De Carvalho L.P.S."/>
            <person name="Shen B."/>
        </authorList>
    </citation>
    <scope>NUCLEOTIDE SEQUENCE [LARGE SCALE GENOMIC DNA]</scope>
    <source>
        <strain evidence="9 10">NPDC049574</strain>
    </source>
</reference>
<keyword evidence="6 7" id="KW-0472">Membrane</keyword>
<evidence type="ECO:0000256" key="3">
    <source>
        <dbReference type="ARBA" id="ARBA00022475"/>
    </source>
</evidence>
<name>A0ABV3HDF7_9ACTN</name>
<gene>
    <name evidence="9" type="ORF">AB0K40_33250</name>
</gene>
<keyword evidence="10" id="KW-1185">Reference proteome</keyword>
<feature type="transmembrane region" description="Helical" evidence="7">
    <location>
        <begin position="54"/>
        <end position="74"/>
    </location>
</feature>
<feature type="transmembrane region" description="Helical" evidence="7">
    <location>
        <begin position="263"/>
        <end position="285"/>
    </location>
</feature>
<evidence type="ECO:0000256" key="4">
    <source>
        <dbReference type="ARBA" id="ARBA00022692"/>
    </source>
</evidence>
<feature type="transmembrane region" description="Helical" evidence="7">
    <location>
        <begin position="147"/>
        <end position="167"/>
    </location>
</feature>
<dbReference type="InterPro" id="IPR036259">
    <property type="entry name" value="MFS_trans_sf"/>
</dbReference>
<feature type="transmembrane region" description="Helical" evidence="7">
    <location>
        <begin position="390"/>
        <end position="408"/>
    </location>
</feature>
<dbReference type="PROSITE" id="PS50850">
    <property type="entry name" value="MFS"/>
    <property type="match status" value="1"/>
</dbReference>
<comment type="caution">
    <text evidence="9">The sequence shown here is derived from an EMBL/GenBank/DDBJ whole genome shotgun (WGS) entry which is preliminary data.</text>
</comment>
<keyword evidence="2" id="KW-0813">Transport</keyword>
<proteinExistence type="predicted"/>
<evidence type="ECO:0000256" key="6">
    <source>
        <dbReference type="ARBA" id="ARBA00023136"/>
    </source>
</evidence>
<feature type="transmembrane region" description="Helical" evidence="7">
    <location>
        <begin position="297"/>
        <end position="315"/>
    </location>
</feature>
<feature type="transmembrane region" description="Helical" evidence="7">
    <location>
        <begin position="173"/>
        <end position="193"/>
    </location>
</feature>
<feature type="transmembrane region" description="Helical" evidence="7">
    <location>
        <begin position="361"/>
        <end position="384"/>
    </location>
</feature>
<dbReference type="EMBL" id="JBFARM010000011">
    <property type="protein sequence ID" value="MEV4290399.1"/>
    <property type="molecule type" value="Genomic_DNA"/>
</dbReference>
<evidence type="ECO:0000256" key="2">
    <source>
        <dbReference type="ARBA" id="ARBA00022448"/>
    </source>
</evidence>
<dbReference type="InterPro" id="IPR020846">
    <property type="entry name" value="MFS_dom"/>
</dbReference>
<evidence type="ECO:0000259" key="8">
    <source>
        <dbReference type="PROSITE" id="PS50850"/>
    </source>
</evidence>
<dbReference type="PANTHER" id="PTHR23517:SF2">
    <property type="entry name" value="MULTIDRUG RESISTANCE PROTEIN MDTH"/>
    <property type="match status" value="1"/>
</dbReference>
<accession>A0ABV3HDF7</accession>
<keyword evidence="5 7" id="KW-1133">Transmembrane helix</keyword>
<evidence type="ECO:0000313" key="9">
    <source>
        <dbReference type="EMBL" id="MEV4290399.1"/>
    </source>
</evidence>
<keyword evidence="3" id="KW-1003">Cell membrane</keyword>
<comment type="subcellular location">
    <subcellularLocation>
        <location evidence="1">Cell membrane</location>
        <topology evidence="1">Multi-pass membrane protein</topology>
    </subcellularLocation>
</comment>
<protein>
    <submittedName>
        <fullName evidence="9">MFS transporter</fullName>
    </submittedName>
</protein>
<dbReference type="SUPFAM" id="SSF103473">
    <property type="entry name" value="MFS general substrate transporter"/>
    <property type="match status" value="1"/>
</dbReference>
<feature type="transmembrane region" description="Helical" evidence="7">
    <location>
        <begin position="17"/>
        <end position="42"/>
    </location>
</feature>
<dbReference type="Proteomes" id="UP001552427">
    <property type="component" value="Unassembled WGS sequence"/>
</dbReference>
<dbReference type="RefSeq" id="WP_364457325.1">
    <property type="nucleotide sequence ID" value="NZ_JBFARM010000011.1"/>
</dbReference>
<dbReference type="PANTHER" id="PTHR23517">
    <property type="entry name" value="RESISTANCE PROTEIN MDTM, PUTATIVE-RELATED-RELATED"/>
    <property type="match status" value="1"/>
</dbReference>
<evidence type="ECO:0000256" key="5">
    <source>
        <dbReference type="ARBA" id="ARBA00022989"/>
    </source>
</evidence>
<organism evidence="9 10">
    <name type="scientific">Nonomuraea bangladeshensis</name>
    <dbReference type="NCBI Taxonomy" id="404385"/>
    <lineage>
        <taxon>Bacteria</taxon>
        <taxon>Bacillati</taxon>
        <taxon>Actinomycetota</taxon>
        <taxon>Actinomycetes</taxon>
        <taxon>Streptosporangiales</taxon>
        <taxon>Streptosporangiaceae</taxon>
        <taxon>Nonomuraea</taxon>
    </lineage>
</organism>
<dbReference type="InterPro" id="IPR050171">
    <property type="entry name" value="MFS_Transporters"/>
</dbReference>
<keyword evidence="4 7" id="KW-0812">Transmembrane</keyword>
<evidence type="ECO:0000256" key="7">
    <source>
        <dbReference type="SAM" id="Phobius"/>
    </source>
</evidence>
<dbReference type="Pfam" id="PF07690">
    <property type="entry name" value="MFS_1"/>
    <property type="match status" value="1"/>
</dbReference>
<feature type="transmembrane region" description="Helical" evidence="7">
    <location>
        <begin position="228"/>
        <end position="251"/>
    </location>
</feature>
<feature type="transmembrane region" description="Helical" evidence="7">
    <location>
        <begin position="80"/>
        <end position="101"/>
    </location>
</feature>
<evidence type="ECO:0000256" key="1">
    <source>
        <dbReference type="ARBA" id="ARBA00004651"/>
    </source>
</evidence>
<sequence>MQSVPVRGLIPQLPRRAWLILGGDAVSALGTGLTLPFFLIYLNQVRGIELGTAGPILSTVAAMGLVGNPVGGLLTDRFGARWPAVTGLVLAAAGTAAMIGVRSAWQGFLAAGLYGLGAAITEPSFQALVGTSVPTDRRSQVFAVRHASLNVGLSAGGLLAAFTVSFSSAQSFVTIYLLDAATFLVLAVVISLATRGHRQASPIAAGDRRVPPETQAARGYREILTDRVLLPIWLSVVGVFAFGYAQLYSAYPIFATRTGGLDAAGLQLTLVVNTVTVILAQLVVLRLMDGRRRTRGFALSAALMAAAWLIVLWAATGTAGSSAPAGFAVAMFVFAVGETLLSPTLPAIVNDLASDSTRGRYNGAYSLAGTAGIVIGPAVAGTVLGAGHGPALFACMVLVLGLVALQAFRLERLLPASANLVAATRAGSAVQVGQGEGTRDG</sequence>